<dbReference type="InterPro" id="IPR018389">
    <property type="entry name" value="DctP_fam"/>
</dbReference>
<sequence length="336" mass="36220">MHHPTRRALIAGAAATALLPAPHLRAQAGALRLKCGVVTPDTHPATIRLREAADRVAKETGGAVEVAVFPNGQLGSDTDMLSQLRSGALEMFAQSSSNLATLVPRASLINIAFAWSGYDKVWPAVDGELGAYIRGEIAKAGLVPFERMWDNGFRQTTTSTRPIRGPADFEGLKLRVPNSALFTSAFRALGAAPVALNFSEAYSALQTKVVDGQENPLAIIASFKLAEVQKYLSFTNHIWDGFWLMSGNRTWSRLPEDVKAVLTRHFNAVALDQRQDIAGQGVAMREALGKAGFAINDAPAGPFQDKLRSAGFYTEWKGKYGAEAWGHLEKFAGAVS</sequence>
<dbReference type="Proteomes" id="UP000078316">
    <property type="component" value="Unassembled WGS sequence"/>
</dbReference>
<dbReference type="NCBIfam" id="TIGR00787">
    <property type="entry name" value="dctP"/>
    <property type="match status" value="1"/>
</dbReference>
<accession>A0A179SL53</accession>
<dbReference type="PIRSF" id="PIRSF006470">
    <property type="entry name" value="DctB"/>
    <property type="match status" value="1"/>
</dbReference>
<dbReference type="OrthoDB" id="8012379at2"/>
<dbReference type="Gene3D" id="3.40.190.170">
    <property type="entry name" value="Bacterial extracellular solute-binding protein, family 7"/>
    <property type="match status" value="1"/>
</dbReference>
<comment type="caution">
    <text evidence="5">The sequence shown here is derived from an EMBL/GenBank/DDBJ whole genome shotgun (WGS) entry which is preliminary data.</text>
</comment>
<dbReference type="PANTHER" id="PTHR33376:SF4">
    <property type="entry name" value="SIALIC ACID-BINDING PERIPLASMIC PROTEIN SIAP"/>
    <property type="match status" value="1"/>
</dbReference>
<dbReference type="GO" id="GO:0030288">
    <property type="term" value="C:outer membrane-bounded periplasmic space"/>
    <property type="evidence" value="ECO:0007669"/>
    <property type="project" value="InterPro"/>
</dbReference>
<organism evidence="5 6">
    <name type="scientific">Methylobacterium platani</name>
    <dbReference type="NCBI Taxonomy" id="427683"/>
    <lineage>
        <taxon>Bacteria</taxon>
        <taxon>Pseudomonadati</taxon>
        <taxon>Pseudomonadota</taxon>
        <taxon>Alphaproteobacteria</taxon>
        <taxon>Hyphomicrobiales</taxon>
        <taxon>Methylobacteriaceae</taxon>
        <taxon>Methylobacterium</taxon>
    </lineage>
</organism>
<reference evidence="5 6" key="1">
    <citation type="submission" date="2016-04" db="EMBL/GenBank/DDBJ databases">
        <authorList>
            <person name="Evans L.H."/>
            <person name="Alamgir A."/>
            <person name="Owens N."/>
            <person name="Weber N.D."/>
            <person name="Virtaneva K."/>
            <person name="Barbian K."/>
            <person name="Babar A."/>
            <person name="Rosenke K."/>
        </authorList>
    </citation>
    <scope>NUCLEOTIDE SEQUENCE [LARGE SCALE GENOMIC DNA]</scope>
    <source>
        <strain evidence="5 6">PMB02</strain>
    </source>
</reference>
<dbReference type="InterPro" id="IPR006311">
    <property type="entry name" value="TAT_signal"/>
</dbReference>
<evidence type="ECO:0000313" key="6">
    <source>
        <dbReference type="Proteomes" id="UP000078316"/>
    </source>
</evidence>
<proteinExistence type="inferred from homology"/>
<evidence type="ECO:0000256" key="2">
    <source>
        <dbReference type="ARBA" id="ARBA00009023"/>
    </source>
</evidence>
<gene>
    <name evidence="5" type="ORF">A5481_00225</name>
</gene>
<evidence type="ECO:0000256" key="4">
    <source>
        <dbReference type="ARBA" id="ARBA00022729"/>
    </source>
</evidence>
<dbReference type="NCBIfam" id="NF037995">
    <property type="entry name" value="TRAP_S1"/>
    <property type="match status" value="1"/>
</dbReference>
<dbReference type="RefSeq" id="WP_048433502.1">
    <property type="nucleotide sequence ID" value="NZ_LWHQ01000001.1"/>
</dbReference>
<dbReference type="PROSITE" id="PS51318">
    <property type="entry name" value="TAT"/>
    <property type="match status" value="1"/>
</dbReference>
<dbReference type="CDD" id="cd13603">
    <property type="entry name" value="PBP2_TRAP_Siap_TeaA_like"/>
    <property type="match status" value="1"/>
</dbReference>
<dbReference type="Pfam" id="PF03480">
    <property type="entry name" value="DctP"/>
    <property type="match status" value="1"/>
</dbReference>
<dbReference type="InterPro" id="IPR038404">
    <property type="entry name" value="TRAP_DctP_sf"/>
</dbReference>
<dbReference type="AlphaFoldDB" id="A0A179SL53"/>
<name>A0A179SL53_9HYPH</name>
<keyword evidence="3" id="KW-0813">Transport</keyword>
<evidence type="ECO:0000256" key="3">
    <source>
        <dbReference type="ARBA" id="ARBA00022448"/>
    </source>
</evidence>
<dbReference type="PANTHER" id="PTHR33376">
    <property type="match status" value="1"/>
</dbReference>
<comment type="subcellular location">
    <subcellularLocation>
        <location evidence="1">Cell envelope</location>
    </subcellularLocation>
</comment>
<keyword evidence="4" id="KW-0732">Signal</keyword>
<dbReference type="GO" id="GO:0055085">
    <property type="term" value="P:transmembrane transport"/>
    <property type="evidence" value="ECO:0007669"/>
    <property type="project" value="InterPro"/>
</dbReference>
<dbReference type="EMBL" id="LWHQ01000001">
    <property type="protein sequence ID" value="OAS27791.1"/>
    <property type="molecule type" value="Genomic_DNA"/>
</dbReference>
<comment type="similarity">
    <text evidence="2">Belongs to the bacterial solute-binding protein 7 family.</text>
</comment>
<protein>
    <submittedName>
        <fullName evidence="5">ABC transporter substrate-binding protein</fullName>
    </submittedName>
</protein>
<evidence type="ECO:0000256" key="1">
    <source>
        <dbReference type="ARBA" id="ARBA00004196"/>
    </source>
</evidence>
<dbReference type="InterPro" id="IPR004682">
    <property type="entry name" value="TRAP_DctP"/>
</dbReference>
<evidence type="ECO:0000313" key="5">
    <source>
        <dbReference type="EMBL" id="OAS27791.1"/>
    </source>
</evidence>
<dbReference type="STRING" id="427683.A5481_00225"/>